<evidence type="ECO:0000256" key="1">
    <source>
        <dbReference type="SAM" id="MobiDB-lite"/>
    </source>
</evidence>
<sequence length="494" mass="54746">MSPPPQFFGYSWDDGQPLSASADESGTVLSERKPHVLLRPVYINAVEVGFAYHQVDRDRRLHVRGVTIALWYFISRGHQAVALLPHCFKVYADKSSNWTELMHLFRLNLIEFTPGFGPDKYVEVNRMLATRARETGGCVVARSQMHAILDELPNLDKTIEKKLLMPAFNGDDLIFPMDGPLGRNGPTLNTTLRCPPSDVEWGRCSHHQMRLSDQRIWVQRLTAIVPNKAAWTLLAGKLADFTPKTPLDMMPPSCGPWQPPREYSNSGASPCCRNCHHPGDCGVRAQPVYERRYDQHSDAYYEWRGGTSSHGPFRQVPHNDLLDGSVAPSVASPTQPIADNSTERQPLTPNRAKEVFNQVAAILGWEKAKTVTQRLPHVDSVQALIEYAFEQPAQNRSTRAPAPESPKTNDNLNTGTQTPTTTALAKFNEALPIISASTSVSPATNTTTTTMTSEPEVEEEILLIDFSTPVDAPPASSTSSPPPPILTELQDLHF</sequence>
<dbReference type="InterPro" id="IPR051101">
    <property type="entry name" value="ZC3H12/N4BP1_RNase_Reg"/>
</dbReference>
<evidence type="ECO:0000313" key="4">
    <source>
        <dbReference type="Proteomes" id="UP001177023"/>
    </source>
</evidence>
<dbReference type="GO" id="GO:0005634">
    <property type="term" value="C:nucleus"/>
    <property type="evidence" value="ECO:0007669"/>
    <property type="project" value="TreeGrafter"/>
</dbReference>
<feature type="compositionally biased region" description="Low complexity" evidence="1">
    <location>
        <begin position="467"/>
        <end position="479"/>
    </location>
</feature>
<reference evidence="3" key="1">
    <citation type="submission" date="2023-06" db="EMBL/GenBank/DDBJ databases">
        <authorList>
            <person name="Delattre M."/>
        </authorList>
    </citation>
    <scope>NUCLEOTIDE SEQUENCE</scope>
    <source>
        <strain evidence="3">AF72</strain>
    </source>
</reference>
<comment type="caution">
    <text evidence="3">The sequence shown here is derived from an EMBL/GenBank/DDBJ whole genome shotgun (WGS) entry which is preliminary data.</text>
</comment>
<dbReference type="PANTHER" id="PTHR12876">
    <property type="entry name" value="N4BP1-RELATED"/>
    <property type="match status" value="1"/>
</dbReference>
<accession>A0AA36FTA3</accession>
<name>A0AA36FTA3_9BILA</name>
<dbReference type="EMBL" id="CATQJA010001227">
    <property type="protein sequence ID" value="CAJ0566380.1"/>
    <property type="molecule type" value="Genomic_DNA"/>
</dbReference>
<dbReference type="AlphaFoldDB" id="A0AA36FTA3"/>
<feature type="region of interest" description="Disordered" evidence="1">
    <location>
        <begin position="467"/>
        <end position="494"/>
    </location>
</feature>
<feature type="non-terminal residue" evidence="3">
    <location>
        <position position="494"/>
    </location>
</feature>
<keyword evidence="4" id="KW-1185">Reference proteome</keyword>
<evidence type="ECO:0000259" key="2">
    <source>
        <dbReference type="Pfam" id="PF11977"/>
    </source>
</evidence>
<dbReference type="InterPro" id="IPR021869">
    <property type="entry name" value="RNase_Zc3h12_NYN"/>
</dbReference>
<dbReference type="GO" id="GO:0036464">
    <property type="term" value="C:cytoplasmic ribonucleoprotein granule"/>
    <property type="evidence" value="ECO:0007669"/>
    <property type="project" value="TreeGrafter"/>
</dbReference>
<evidence type="ECO:0000313" key="3">
    <source>
        <dbReference type="EMBL" id="CAJ0566380.1"/>
    </source>
</evidence>
<feature type="domain" description="RNase NYN" evidence="2">
    <location>
        <begin position="38"/>
        <end position="189"/>
    </location>
</feature>
<dbReference type="Proteomes" id="UP001177023">
    <property type="component" value="Unassembled WGS sequence"/>
</dbReference>
<feature type="region of interest" description="Disordered" evidence="1">
    <location>
        <begin position="392"/>
        <end position="418"/>
    </location>
</feature>
<organism evidence="3 4">
    <name type="scientific">Mesorhabditis spiculigera</name>
    <dbReference type="NCBI Taxonomy" id="96644"/>
    <lineage>
        <taxon>Eukaryota</taxon>
        <taxon>Metazoa</taxon>
        <taxon>Ecdysozoa</taxon>
        <taxon>Nematoda</taxon>
        <taxon>Chromadorea</taxon>
        <taxon>Rhabditida</taxon>
        <taxon>Rhabditina</taxon>
        <taxon>Rhabditomorpha</taxon>
        <taxon>Rhabditoidea</taxon>
        <taxon>Rhabditidae</taxon>
        <taxon>Mesorhabditinae</taxon>
        <taxon>Mesorhabditis</taxon>
    </lineage>
</organism>
<dbReference type="GO" id="GO:0003729">
    <property type="term" value="F:mRNA binding"/>
    <property type="evidence" value="ECO:0007669"/>
    <property type="project" value="TreeGrafter"/>
</dbReference>
<dbReference type="Gene3D" id="3.40.50.11980">
    <property type="match status" value="1"/>
</dbReference>
<proteinExistence type="predicted"/>
<dbReference type="GO" id="GO:0004521">
    <property type="term" value="F:RNA endonuclease activity"/>
    <property type="evidence" value="ECO:0007669"/>
    <property type="project" value="TreeGrafter"/>
</dbReference>
<dbReference type="PANTHER" id="PTHR12876:SF40">
    <property type="entry name" value="RNASE NYN DOMAIN-CONTAINING PROTEIN"/>
    <property type="match status" value="1"/>
</dbReference>
<dbReference type="Pfam" id="PF11977">
    <property type="entry name" value="RNase_Zc3h12a"/>
    <property type="match status" value="1"/>
</dbReference>
<gene>
    <name evidence="3" type="ORF">MSPICULIGERA_LOCUS4986</name>
</gene>
<protein>
    <recommendedName>
        <fullName evidence="2">RNase NYN domain-containing protein</fullName>
    </recommendedName>
</protein>